<dbReference type="EMBL" id="MIGC01000142">
    <property type="protein sequence ID" value="PHJ25828.1"/>
    <property type="molecule type" value="Genomic_DNA"/>
</dbReference>
<evidence type="ECO:0000313" key="2">
    <source>
        <dbReference type="EMBL" id="PHJ25828.1"/>
    </source>
</evidence>
<comment type="caution">
    <text evidence="2">The sequence shown here is derived from an EMBL/GenBank/DDBJ whole genome shotgun (WGS) entry which is preliminary data.</text>
</comment>
<dbReference type="GeneID" id="94423760"/>
<feature type="region of interest" description="Disordered" evidence="1">
    <location>
        <begin position="57"/>
        <end position="84"/>
    </location>
</feature>
<dbReference type="VEuPathDB" id="ToxoDB:CSUI_000315"/>
<protein>
    <submittedName>
        <fullName evidence="2">Calcium-dependent protein kinase cdpk4a</fullName>
    </submittedName>
</protein>
<feature type="region of interest" description="Disordered" evidence="1">
    <location>
        <begin position="1"/>
        <end position="39"/>
    </location>
</feature>
<sequence>MGAKVSSSSSKTGGGGGGSAGDHGDGSTRQLGAPPAGSAATAGFLSGVGTAGAGGGLPDDYNSVSAMQSKRQSHIKAEKSASPSAIQVCSRLVRGCIHDHYYVSPRLVGRGSSGTPIYSARSKVTGREVCVKFFHKAPLPSSLSSSLHINRRSVLIFE</sequence>
<dbReference type="Proteomes" id="UP000221165">
    <property type="component" value="Unassembled WGS sequence"/>
</dbReference>
<name>A0A2C6LG03_9APIC</name>
<gene>
    <name evidence="2" type="ORF">CSUI_000315</name>
</gene>
<dbReference type="AlphaFoldDB" id="A0A2C6LG03"/>
<keyword evidence="2" id="KW-0418">Kinase</keyword>
<proteinExistence type="predicted"/>
<keyword evidence="2" id="KW-0808">Transferase</keyword>
<evidence type="ECO:0000256" key="1">
    <source>
        <dbReference type="SAM" id="MobiDB-lite"/>
    </source>
</evidence>
<keyword evidence="3" id="KW-1185">Reference proteome</keyword>
<evidence type="ECO:0000313" key="3">
    <source>
        <dbReference type="Proteomes" id="UP000221165"/>
    </source>
</evidence>
<dbReference type="RefSeq" id="XP_067927474.1">
    <property type="nucleotide sequence ID" value="XM_068060549.1"/>
</dbReference>
<organism evidence="2 3">
    <name type="scientific">Cystoisospora suis</name>
    <dbReference type="NCBI Taxonomy" id="483139"/>
    <lineage>
        <taxon>Eukaryota</taxon>
        <taxon>Sar</taxon>
        <taxon>Alveolata</taxon>
        <taxon>Apicomplexa</taxon>
        <taxon>Conoidasida</taxon>
        <taxon>Coccidia</taxon>
        <taxon>Eucoccidiorida</taxon>
        <taxon>Eimeriorina</taxon>
        <taxon>Sarcocystidae</taxon>
        <taxon>Cystoisospora</taxon>
    </lineage>
</organism>
<feature type="non-terminal residue" evidence="2">
    <location>
        <position position="158"/>
    </location>
</feature>
<feature type="compositionally biased region" description="Gly residues" evidence="1">
    <location>
        <begin position="12"/>
        <end position="21"/>
    </location>
</feature>
<dbReference type="GO" id="GO:0016301">
    <property type="term" value="F:kinase activity"/>
    <property type="evidence" value="ECO:0007669"/>
    <property type="project" value="UniProtKB-KW"/>
</dbReference>
<feature type="compositionally biased region" description="Low complexity" evidence="1">
    <location>
        <begin position="1"/>
        <end position="11"/>
    </location>
</feature>
<accession>A0A2C6LG03</accession>
<reference evidence="2 3" key="1">
    <citation type="journal article" date="2017" name="Int. J. Parasitol.">
        <title>The genome of the protozoan parasite Cystoisospora suis and a reverse vaccinology approach to identify vaccine candidates.</title>
        <authorList>
            <person name="Palmieri N."/>
            <person name="Shrestha A."/>
            <person name="Ruttkowski B."/>
            <person name="Beck T."/>
            <person name="Vogl C."/>
            <person name="Tomley F."/>
            <person name="Blake D.P."/>
            <person name="Joachim A."/>
        </authorList>
    </citation>
    <scope>NUCLEOTIDE SEQUENCE [LARGE SCALE GENOMIC DNA]</scope>
    <source>
        <strain evidence="2 3">Wien I</strain>
    </source>
</reference>